<keyword evidence="5" id="KW-1185">Reference proteome</keyword>
<dbReference type="EMBL" id="RZTZ01000001">
    <property type="protein sequence ID" value="RVT67634.1"/>
    <property type="molecule type" value="Genomic_DNA"/>
</dbReference>
<evidence type="ECO:0000313" key="4">
    <source>
        <dbReference type="EMBL" id="RVT67634.1"/>
    </source>
</evidence>
<evidence type="ECO:0000256" key="2">
    <source>
        <dbReference type="ARBA" id="ARBA00024325"/>
    </source>
</evidence>
<dbReference type="AlphaFoldDB" id="A0A3S2TWY5"/>
<dbReference type="PANTHER" id="PTHR39183:SF1">
    <property type="entry name" value="SPORE COAT PROTEIN F-LIKE PROTEIN YHCQ"/>
    <property type="match status" value="1"/>
</dbReference>
<accession>A0A3S2TWY5</accession>
<dbReference type="Gene3D" id="1.20.1260.10">
    <property type="match status" value="1"/>
</dbReference>
<dbReference type="InterPro" id="IPR012347">
    <property type="entry name" value="Ferritin-like"/>
</dbReference>
<sequence length="207" mass="23879">MRIAAHEANALNELTLSCVNSITNMGYMIQHVQDPEFKSILQRHFPLHIRDYNMKVEFLNKREGATTELPLLKEEAKLNQFTEMVAPQAPPVQPRTAVENMNDREMATAYLLTLKRAGREYAWNAMEMANPEIRSFCQTAFMMSCSHAYDMWQYMVKKGYYVLEPADEMAVQKMGSMYLLVPEANPQMQAHMMNQNPIAGQSNQLYQ</sequence>
<protein>
    <submittedName>
        <fullName evidence="4">Spore coat protein</fullName>
    </submittedName>
</protein>
<evidence type="ECO:0000256" key="3">
    <source>
        <dbReference type="ARBA" id="ARBA00024344"/>
    </source>
</evidence>
<organism evidence="4 5">
    <name type="scientific">Niallia taxi</name>
    <dbReference type="NCBI Taxonomy" id="2499688"/>
    <lineage>
        <taxon>Bacteria</taxon>
        <taxon>Bacillati</taxon>
        <taxon>Bacillota</taxon>
        <taxon>Bacilli</taxon>
        <taxon>Bacillales</taxon>
        <taxon>Bacillaceae</taxon>
        <taxon>Niallia</taxon>
    </lineage>
</organism>
<dbReference type="Proteomes" id="UP000288024">
    <property type="component" value="Unassembled WGS sequence"/>
</dbReference>
<gene>
    <name evidence="4" type="ORF">EM808_03920</name>
</gene>
<dbReference type="GO" id="GO:0030435">
    <property type="term" value="P:sporulation resulting in formation of a cellular spore"/>
    <property type="evidence" value="ECO:0007669"/>
    <property type="project" value="UniProtKB-KW"/>
</dbReference>
<dbReference type="RefSeq" id="WP_127736124.1">
    <property type="nucleotide sequence ID" value="NZ_CAJCKN010000002.1"/>
</dbReference>
<comment type="similarity">
    <text evidence="3">Belongs to the CotF family.</text>
</comment>
<dbReference type="Pfam" id="PF07875">
    <property type="entry name" value="Coat_F"/>
    <property type="match status" value="1"/>
</dbReference>
<comment type="subcellular location">
    <subcellularLocation>
        <location evidence="2">Spore coat</location>
    </subcellularLocation>
</comment>
<evidence type="ECO:0000256" key="1">
    <source>
        <dbReference type="ARBA" id="ARBA00022969"/>
    </source>
</evidence>
<keyword evidence="1" id="KW-0749">Sporulation</keyword>
<keyword evidence="4" id="KW-0167">Capsid protein</keyword>
<comment type="caution">
    <text evidence="4">The sequence shown here is derived from an EMBL/GenBank/DDBJ whole genome shotgun (WGS) entry which is preliminary data.</text>
</comment>
<evidence type="ECO:0000313" key="5">
    <source>
        <dbReference type="Proteomes" id="UP000288024"/>
    </source>
</evidence>
<proteinExistence type="inferred from homology"/>
<reference evidence="4 5" key="1">
    <citation type="submission" date="2019-01" db="EMBL/GenBank/DDBJ databases">
        <title>Bacillus sp. M5HDSG1-1, whole genome shotgun sequence.</title>
        <authorList>
            <person name="Tuo L."/>
        </authorList>
    </citation>
    <scope>NUCLEOTIDE SEQUENCE [LARGE SCALE GENOMIC DNA]</scope>
    <source>
        <strain evidence="4 5">M5HDSG1-1</strain>
    </source>
</reference>
<dbReference type="PANTHER" id="PTHR39183">
    <property type="entry name" value="SPORE COAT PROTEIN F-LIKE PROTEIN YHCQ"/>
    <property type="match status" value="1"/>
</dbReference>
<keyword evidence="4" id="KW-0946">Virion</keyword>
<dbReference type="InterPro" id="IPR012851">
    <property type="entry name" value="Spore_coat_CotF-like"/>
</dbReference>
<name>A0A3S2TWY5_9BACI</name>